<evidence type="ECO:0000313" key="3">
    <source>
        <dbReference type="Proteomes" id="UP000010305"/>
    </source>
</evidence>
<dbReference type="NCBIfam" id="TIGR03505">
    <property type="entry name" value="FimV_core"/>
    <property type="match status" value="1"/>
</dbReference>
<dbReference type="NCBIfam" id="TIGR03504">
    <property type="entry name" value="FimV_Cterm"/>
    <property type="match status" value="1"/>
</dbReference>
<dbReference type="Proteomes" id="UP000010305">
    <property type="component" value="Unassembled WGS sequence"/>
</dbReference>
<dbReference type="STRING" id="1123866.NT01SARS_0772"/>
<protein>
    <submittedName>
        <fullName evidence="2">Protein FimV, C-terminal domain protein</fullName>
    </submittedName>
</protein>
<reference evidence="2 3" key="1">
    <citation type="journal article" date="2012" name="ISME J.">
        <title>Genomic insights to SAR86, an abundant and uncultivated marine bacterial lineage.</title>
        <authorList>
            <person name="Dupont C.L."/>
            <person name="Rusch D.B."/>
            <person name="Yooseph S."/>
            <person name="Lombardo M.J."/>
            <person name="Richter R.A."/>
            <person name="Valas R."/>
            <person name="Novotny M."/>
            <person name="Yee-Greenbaum J."/>
            <person name="Selengut J.D."/>
            <person name="Haft D.H."/>
            <person name="Halpern A.L."/>
            <person name="Lasken R.S."/>
            <person name="Nealson K."/>
            <person name="Friedman R."/>
            <person name="Venter J.C."/>
        </authorList>
    </citation>
    <scope>NUCLEOTIDE SEQUENCE [LARGE SCALE GENOMIC DNA]</scope>
</reference>
<dbReference type="InterPro" id="IPR038440">
    <property type="entry name" value="FimV_C_sf"/>
</dbReference>
<dbReference type="EMBL" id="JH611156">
    <property type="protein sequence ID" value="EJP72274.1"/>
    <property type="molecule type" value="Genomic_DNA"/>
</dbReference>
<dbReference type="AlphaFoldDB" id="J4KS87"/>
<evidence type="ECO:0000256" key="1">
    <source>
        <dbReference type="SAM" id="Phobius"/>
    </source>
</evidence>
<evidence type="ECO:0000313" key="2">
    <source>
        <dbReference type="EMBL" id="EJP72274.1"/>
    </source>
</evidence>
<keyword evidence="1" id="KW-0472">Membrane</keyword>
<dbReference type="Gene3D" id="1.20.58.2200">
    <property type="match status" value="1"/>
</dbReference>
<gene>
    <name evidence="2" type="primary">fimV</name>
    <name evidence="2" type="ORF">NT01SARS_0772</name>
</gene>
<keyword evidence="1" id="KW-0812">Transmembrane</keyword>
<dbReference type="HOGENOM" id="CLU_618045_0_0_6"/>
<keyword evidence="1" id="KW-1133">Transmembrane helix</keyword>
<dbReference type="InterPro" id="IPR020011">
    <property type="entry name" value="FimV_C"/>
</dbReference>
<organism evidence="2 3">
    <name type="scientific">SAR86 cluster bacterium SAR86A</name>
    <dbReference type="NCBI Taxonomy" id="1123866"/>
    <lineage>
        <taxon>Bacteria</taxon>
        <taxon>Pseudomonadati</taxon>
        <taxon>Pseudomonadota</taxon>
        <taxon>Gammaproteobacteria</taxon>
        <taxon>SAR86 cluster</taxon>
    </lineage>
</organism>
<name>J4KS87_9GAMM</name>
<feature type="transmembrane region" description="Helical" evidence="1">
    <location>
        <begin position="336"/>
        <end position="357"/>
    </location>
</feature>
<accession>J4KS87</accession>
<dbReference type="InterPro" id="IPR020012">
    <property type="entry name" value="LysM_FimV"/>
</dbReference>
<sequence>MLRYLLLLPLIFCINIFADVSLSSPKIKLNDKDQRIIEFKIENASIKDGDIILNEYKTNNPIDESFIAYTLINDYGNYQTFTIVLDDEYLKDYFSFKILIKENFAKDIFIYLPSKVRNTFNNSKPNKPERISSETAFSLAKSRSEASNKLEQAEKVEPEIQEIEIIKGSEITTVWSMAEKIKGQNQDISIYQIMWSIYLGNSKAFIDDNINLIRKDIDISIPTQSEMRQVSLEFAKESFIEMNESFSKRFSSASKSLLVLTAPKNAEIEQKETTDIEKNDERSISTDENFTPEDFIENNTKELGVNISAESAEEFLEKVEDSKEETSNTNFQLMDIIFISLISLISGILLALIYINFRKIKDSKTSIDYDFDEPKEDNSKNIMPVDLSIENDESQQQLDLAVMYIEMDDFENAKLILKDLIKKTSDESLLNDANILLDKIQKA</sequence>
<proteinExistence type="predicted"/>